<dbReference type="InterPro" id="IPR010191">
    <property type="entry name" value="IMP_cyclohydrolase"/>
</dbReference>
<dbReference type="Proteomes" id="UP000003706">
    <property type="component" value="Unassembled WGS sequence"/>
</dbReference>
<sequence length="206" mass="23663">MGDFMYIGRFLVVGKTKEGKPFVCYRVSSRSFPNREAKIIDENTIAIIPKDPNEVFKNPYITYNCIKIVNDIVVATNGSHTDFIAEKLAFNYPKRDVLIYQLITLDYEKDAYNTPRIGVILDKEECYMGYVKDDELRVKKVELKEGKGYYLSTYECCAISEEQVIDIGGETPEEICEYILNYKEFEHPVTCATAVIDKDEIKIATL</sequence>
<dbReference type="STRING" id="647171.MetfoDRAFT_1250"/>
<proteinExistence type="inferred from homology"/>
<dbReference type="NCBIfam" id="TIGR01922">
    <property type="entry name" value="purO_arch"/>
    <property type="match status" value="1"/>
</dbReference>
<dbReference type="InterPro" id="IPR036795">
    <property type="entry name" value="IMP_cyclohydrolase-like_sf"/>
</dbReference>
<organism evidence="6 7">
    <name type="scientific">Methanotorris formicicus Mc-S-70</name>
    <dbReference type="NCBI Taxonomy" id="647171"/>
    <lineage>
        <taxon>Archaea</taxon>
        <taxon>Methanobacteriati</taxon>
        <taxon>Methanobacteriota</taxon>
        <taxon>Methanomada group</taxon>
        <taxon>Methanococci</taxon>
        <taxon>Methanococcales</taxon>
        <taxon>Methanocaldococcaceae</taxon>
        <taxon>Methanotorris</taxon>
    </lineage>
</organism>
<evidence type="ECO:0000259" key="5">
    <source>
        <dbReference type="Pfam" id="PF07826"/>
    </source>
</evidence>
<comment type="caution">
    <text evidence="6">The sequence shown here is derived from an EMBL/GenBank/DDBJ whole genome shotgun (WGS) entry which is preliminary data.</text>
</comment>
<accession>H1KZM7</accession>
<comment type="pathway">
    <text evidence="3">Purine metabolism; IMP biosynthesis via de novo pathway; IMP from 5-formamido-1-(5-phospho-D-ribosyl)imidazole-4-carboxamide: step 1/1.</text>
</comment>
<keyword evidence="7" id="KW-1185">Reference proteome</keyword>
<dbReference type="EMBL" id="AGJL01000030">
    <property type="protein sequence ID" value="EHP85768.1"/>
    <property type="molecule type" value="Genomic_DNA"/>
</dbReference>
<dbReference type="HAMAP" id="MF_00705">
    <property type="entry name" value="IMP_cyclohydrol"/>
    <property type="match status" value="1"/>
</dbReference>
<dbReference type="Gene3D" id="3.60.20.20">
    <property type="entry name" value="Inosine monophosphate cyclohydrolase-like"/>
    <property type="match status" value="1"/>
</dbReference>
<dbReference type="UniPathway" id="UPA00074">
    <property type="reaction ID" value="UER00135"/>
</dbReference>
<dbReference type="SUPFAM" id="SSF75569">
    <property type="entry name" value="Archaeal IMP cyclohydrolase PurO"/>
    <property type="match status" value="1"/>
</dbReference>
<dbReference type="Pfam" id="PF07826">
    <property type="entry name" value="IMP_cyclohyd"/>
    <property type="match status" value="1"/>
</dbReference>
<dbReference type="AlphaFoldDB" id="H1KZM7"/>
<dbReference type="GO" id="GO:0003937">
    <property type="term" value="F:IMP cyclohydrolase activity"/>
    <property type="evidence" value="ECO:0007669"/>
    <property type="project" value="UniProtKB-UniRule"/>
</dbReference>
<dbReference type="EC" id="3.5.4.10" evidence="3 4"/>
<reference evidence="6 7" key="1">
    <citation type="submission" date="2011-09" db="EMBL/GenBank/DDBJ databases">
        <title>The draft genome of Methanotorris formicicus Mc-S-70.</title>
        <authorList>
            <consortium name="US DOE Joint Genome Institute (JGI-PGF)"/>
            <person name="Lucas S."/>
            <person name="Han J."/>
            <person name="Lapidus A."/>
            <person name="Cheng J.-F."/>
            <person name="Goodwin L."/>
            <person name="Pitluck S."/>
            <person name="Peters L."/>
            <person name="Land M.L."/>
            <person name="Hauser L."/>
            <person name="Sieprawska-Lupa M."/>
            <person name="Takai K."/>
            <person name="Miyazaki J."/>
            <person name="Whitman W."/>
            <person name="Woyke T.J."/>
        </authorList>
    </citation>
    <scope>NUCLEOTIDE SEQUENCE [LARGE SCALE GENOMIC DNA]</scope>
    <source>
        <strain evidence="6 7">Mc-S-70</strain>
    </source>
</reference>
<dbReference type="GO" id="GO:0006189">
    <property type="term" value="P:'de novo' IMP biosynthetic process"/>
    <property type="evidence" value="ECO:0007669"/>
    <property type="project" value="UniProtKB-UniRule"/>
</dbReference>
<dbReference type="InterPro" id="IPR020600">
    <property type="entry name" value="IMP_cyclohydrolase-like"/>
</dbReference>
<comment type="function">
    <text evidence="3">Catalyzes the cyclization of 5-formylamidoimidazole-4-carboxamide ribonucleotide to IMP.</text>
</comment>
<evidence type="ECO:0000256" key="3">
    <source>
        <dbReference type="HAMAP-Rule" id="MF_00705"/>
    </source>
</evidence>
<keyword evidence="2 3" id="KW-0378">Hydrolase</keyword>
<gene>
    <name evidence="3" type="primary">purO</name>
    <name evidence="6" type="ORF">MetfoDRAFT_1250</name>
</gene>
<keyword evidence="1 3" id="KW-0658">Purine biosynthesis</keyword>
<dbReference type="PIRSF" id="PIRSF004866">
    <property type="entry name" value="IMP_cclhdr_arch"/>
    <property type="match status" value="1"/>
</dbReference>
<evidence type="ECO:0000256" key="2">
    <source>
        <dbReference type="ARBA" id="ARBA00022801"/>
    </source>
</evidence>
<comment type="similarity">
    <text evidence="3">Belongs to the archaeal IMP cyclohydrolase family.</text>
</comment>
<name>H1KZM7_9EURY</name>
<evidence type="ECO:0000256" key="1">
    <source>
        <dbReference type="ARBA" id="ARBA00022755"/>
    </source>
</evidence>
<dbReference type="NCBIfam" id="NF003167">
    <property type="entry name" value="PRK04151.1"/>
    <property type="match status" value="1"/>
</dbReference>
<evidence type="ECO:0000256" key="4">
    <source>
        <dbReference type="NCBIfam" id="TIGR01922"/>
    </source>
</evidence>
<evidence type="ECO:0000313" key="7">
    <source>
        <dbReference type="Proteomes" id="UP000003706"/>
    </source>
</evidence>
<comment type="catalytic activity">
    <reaction evidence="3">
        <text>IMP + H2O = 5-formamido-1-(5-phospho-D-ribosyl)imidazole-4-carboxamide</text>
        <dbReference type="Rhea" id="RHEA:18445"/>
        <dbReference type="ChEBI" id="CHEBI:15377"/>
        <dbReference type="ChEBI" id="CHEBI:58053"/>
        <dbReference type="ChEBI" id="CHEBI:58467"/>
        <dbReference type="EC" id="3.5.4.10"/>
    </reaction>
</comment>
<protein>
    <recommendedName>
        <fullName evidence="3 4">IMP cyclohydrolase</fullName>
        <ecNumber evidence="3 4">3.5.4.10</ecNumber>
    </recommendedName>
    <alternativeName>
        <fullName evidence="3">IMP synthase</fullName>
    </alternativeName>
    <alternativeName>
        <fullName evidence="3">Inosinicase</fullName>
    </alternativeName>
</protein>
<feature type="domain" description="Inosine monophosphate cyclohydrolase-like" evidence="5">
    <location>
        <begin position="6"/>
        <end position="199"/>
    </location>
</feature>
<evidence type="ECO:0000313" key="6">
    <source>
        <dbReference type="EMBL" id="EHP85768.1"/>
    </source>
</evidence>
<dbReference type="PATRIC" id="fig|647171.4.peg.1226"/>